<feature type="chain" id="PRO_5032637234" description="SRCR domain-containing protein" evidence="1">
    <location>
        <begin position="25"/>
        <end position="272"/>
    </location>
</feature>
<dbReference type="Proteomes" id="UP000612055">
    <property type="component" value="Unassembled WGS sequence"/>
</dbReference>
<dbReference type="AlphaFoldDB" id="A0A835YEC3"/>
<gene>
    <name evidence="3" type="ORF">HYH03_001769</name>
</gene>
<evidence type="ECO:0000313" key="4">
    <source>
        <dbReference type="Proteomes" id="UP000612055"/>
    </source>
</evidence>
<dbReference type="PROSITE" id="PS50287">
    <property type="entry name" value="SRCR_2"/>
    <property type="match status" value="1"/>
</dbReference>
<feature type="domain" description="SRCR" evidence="2">
    <location>
        <begin position="35"/>
        <end position="116"/>
    </location>
</feature>
<evidence type="ECO:0000259" key="2">
    <source>
        <dbReference type="PROSITE" id="PS50287"/>
    </source>
</evidence>
<comment type="caution">
    <text evidence="3">The sequence shown here is derived from an EMBL/GenBank/DDBJ whole genome shotgun (WGS) entry which is preliminary data.</text>
</comment>
<keyword evidence="4" id="KW-1185">Reference proteome</keyword>
<name>A0A835YEC3_9CHLO</name>
<sequence length="272" mass="28994">MRPTAILGCLVATVALLLVASVNAQKAGSKPGYQIKLALSGTGSDAVTGRVMVMPANVIYSPVDYVPMCDFDFTNAKADQICKFLGYKRGRKFYSPAVTFPSGTPPMRVAFGLSCTTAATGRRLRAGGVEAAAKRRNLQGLDQWGEYEFDGGPVSNMPYDGVVATTTGGTSNCSITVRQRCDSPFYYAGVECSDKQFKPAPPPMAVPPSPPPRPYAANTFNPTTKNSWAVVNPTLPYNMARLIQDTPAPAFQVTTTPCATLFAAYCGVYVVD</sequence>
<keyword evidence="1" id="KW-0732">Signal</keyword>
<accession>A0A835YEC3</accession>
<proteinExistence type="predicted"/>
<dbReference type="InterPro" id="IPR001190">
    <property type="entry name" value="SRCR"/>
</dbReference>
<evidence type="ECO:0000313" key="3">
    <source>
        <dbReference type="EMBL" id="KAG2500189.1"/>
    </source>
</evidence>
<dbReference type="EMBL" id="JAEHOE010000004">
    <property type="protein sequence ID" value="KAG2500189.1"/>
    <property type="molecule type" value="Genomic_DNA"/>
</dbReference>
<feature type="signal peptide" evidence="1">
    <location>
        <begin position="1"/>
        <end position="24"/>
    </location>
</feature>
<protein>
    <recommendedName>
        <fullName evidence="2">SRCR domain-containing protein</fullName>
    </recommendedName>
</protein>
<evidence type="ECO:0000256" key="1">
    <source>
        <dbReference type="SAM" id="SignalP"/>
    </source>
</evidence>
<reference evidence="3" key="1">
    <citation type="journal article" date="2020" name="bioRxiv">
        <title>Comparative genomics of Chlamydomonas.</title>
        <authorList>
            <person name="Craig R.J."/>
            <person name="Hasan A.R."/>
            <person name="Ness R.W."/>
            <person name="Keightley P.D."/>
        </authorList>
    </citation>
    <scope>NUCLEOTIDE SEQUENCE</scope>
    <source>
        <strain evidence="3">CCAP 11/70</strain>
    </source>
</reference>
<dbReference type="GO" id="GO:0016020">
    <property type="term" value="C:membrane"/>
    <property type="evidence" value="ECO:0007669"/>
    <property type="project" value="InterPro"/>
</dbReference>
<dbReference type="OrthoDB" id="536948at2759"/>
<organism evidence="3 4">
    <name type="scientific">Edaphochlamys debaryana</name>
    <dbReference type="NCBI Taxonomy" id="47281"/>
    <lineage>
        <taxon>Eukaryota</taxon>
        <taxon>Viridiplantae</taxon>
        <taxon>Chlorophyta</taxon>
        <taxon>core chlorophytes</taxon>
        <taxon>Chlorophyceae</taxon>
        <taxon>CS clade</taxon>
        <taxon>Chlamydomonadales</taxon>
        <taxon>Chlamydomonadales incertae sedis</taxon>
        <taxon>Edaphochlamys</taxon>
    </lineage>
</organism>